<dbReference type="PANTHER" id="PTHR28222">
    <property type="entry name" value="DASH COMPLEX SUBUNIT DAD4"/>
    <property type="match status" value="1"/>
</dbReference>
<keyword evidence="11" id="KW-0995">Kinetochore</keyword>
<evidence type="ECO:0000256" key="6">
    <source>
        <dbReference type="ARBA" id="ARBA00022454"/>
    </source>
</evidence>
<evidence type="ECO:0000256" key="5">
    <source>
        <dbReference type="ARBA" id="ARBA00020259"/>
    </source>
</evidence>
<keyword evidence="6" id="KW-0158">Chromosome</keyword>
<keyword evidence="13" id="KW-0539">Nucleus</keyword>
<evidence type="ECO:0000256" key="12">
    <source>
        <dbReference type="ARBA" id="ARBA00023212"/>
    </source>
</evidence>
<comment type="subcellular location">
    <subcellularLocation>
        <location evidence="3">Chromosome</location>
        <location evidence="3">Centromere</location>
        <location evidence="3">Kinetochore</location>
    </subcellularLocation>
    <subcellularLocation>
        <location evidence="2">Cytoplasm</location>
        <location evidence="2">Cytoskeleton</location>
        <location evidence="2">Spindle</location>
    </subcellularLocation>
    <subcellularLocation>
        <location evidence="1">Nucleus</location>
    </subcellularLocation>
</comment>
<evidence type="ECO:0000256" key="11">
    <source>
        <dbReference type="ARBA" id="ARBA00022838"/>
    </source>
</evidence>
<dbReference type="InterPro" id="IPR013959">
    <property type="entry name" value="DASH_Dad4"/>
</dbReference>
<dbReference type="GO" id="GO:0042729">
    <property type="term" value="C:DASH complex"/>
    <property type="evidence" value="ECO:0007669"/>
    <property type="project" value="InterPro"/>
</dbReference>
<reference evidence="17 18" key="1">
    <citation type="journal article" date="2016" name="Mol. Biol. Evol.">
        <title>Comparative Genomics of Early-Diverging Mushroom-Forming Fungi Provides Insights into the Origins of Lignocellulose Decay Capabilities.</title>
        <authorList>
            <person name="Nagy L.G."/>
            <person name="Riley R."/>
            <person name="Tritt A."/>
            <person name="Adam C."/>
            <person name="Daum C."/>
            <person name="Floudas D."/>
            <person name="Sun H."/>
            <person name="Yadav J.S."/>
            <person name="Pangilinan J."/>
            <person name="Larsson K.H."/>
            <person name="Matsuura K."/>
            <person name="Barry K."/>
            <person name="Labutti K."/>
            <person name="Kuo R."/>
            <person name="Ohm R.A."/>
            <person name="Bhattacharya S.S."/>
            <person name="Shirouzu T."/>
            <person name="Yoshinaga Y."/>
            <person name="Martin F.M."/>
            <person name="Grigoriev I.V."/>
            <person name="Hibbett D.S."/>
        </authorList>
    </citation>
    <scope>NUCLEOTIDE SEQUENCE [LARGE SCALE GENOMIC DNA]</scope>
    <source>
        <strain evidence="17 18">HHB12029</strain>
    </source>
</reference>
<evidence type="ECO:0000256" key="3">
    <source>
        <dbReference type="ARBA" id="ARBA00004629"/>
    </source>
</evidence>
<dbReference type="STRING" id="1314781.A0A165D390"/>
<keyword evidence="9" id="KW-0493">Microtubule</keyword>
<evidence type="ECO:0000313" key="18">
    <source>
        <dbReference type="Proteomes" id="UP000077266"/>
    </source>
</evidence>
<keyword evidence="14" id="KW-0131">Cell cycle</keyword>
<evidence type="ECO:0000256" key="7">
    <source>
        <dbReference type="ARBA" id="ARBA00022490"/>
    </source>
</evidence>
<evidence type="ECO:0000256" key="14">
    <source>
        <dbReference type="ARBA" id="ARBA00023306"/>
    </source>
</evidence>
<accession>A0A165D390</accession>
<dbReference type="GO" id="GO:0008608">
    <property type="term" value="P:attachment of spindle microtubules to kinetochore"/>
    <property type="evidence" value="ECO:0007669"/>
    <property type="project" value="InterPro"/>
</dbReference>
<dbReference type="EMBL" id="KV426258">
    <property type="protein sequence ID" value="KZV83685.1"/>
    <property type="molecule type" value="Genomic_DNA"/>
</dbReference>
<evidence type="ECO:0000256" key="13">
    <source>
        <dbReference type="ARBA" id="ARBA00023242"/>
    </source>
</evidence>
<keyword evidence="12" id="KW-0206">Cytoskeleton</keyword>
<evidence type="ECO:0000256" key="2">
    <source>
        <dbReference type="ARBA" id="ARBA00004186"/>
    </source>
</evidence>
<comment type="similarity">
    <text evidence="4">Belongs to the DASH complex DAD4 family.</text>
</comment>
<dbReference type="PANTHER" id="PTHR28222:SF1">
    <property type="entry name" value="DASH COMPLEX SUBUNIT DAD4"/>
    <property type="match status" value="1"/>
</dbReference>
<name>A0A165D390_EXIGL</name>
<dbReference type="OrthoDB" id="5516652at2759"/>
<dbReference type="GO" id="GO:0051301">
    <property type="term" value="P:cell division"/>
    <property type="evidence" value="ECO:0007669"/>
    <property type="project" value="UniProtKB-KW"/>
</dbReference>
<evidence type="ECO:0000256" key="4">
    <source>
        <dbReference type="ARBA" id="ARBA00009754"/>
    </source>
</evidence>
<evidence type="ECO:0000256" key="9">
    <source>
        <dbReference type="ARBA" id="ARBA00022701"/>
    </source>
</evidence>
<protein>
    <recommendedName>
        <fullName evidence="5">DASH complex subunit DAD4</fullName>
    </recommendedName>
    <alternativeName>
        <fullName evidence="16">Outer kinetochore protein DAD4</fullName>
    </alternativeName>
</protein>
<dbReference type="Proteomes" id="UP000077266">
    <property type="component" value="Unassembled WGS sequence"/>
</dbReference>
<dbReference type="GO" id="GO:0005874">
    <property type="term" value="C:microtubule"/>
    <property type="evidence" value="ECO:0007669"/>
    <property type="project" value="UniProtKB-KW"/>
</dbReference>
<dbReference type="Pfam" id="PF08650">
    <property type="entry name" value="DASH_Dad4"/>
    <property type="match status" value="1"/>
</dbReference>
<evidence type="ECO:0000256" key="8">
    <source>
        <dbReference type="ARBA" id="ARBA00022618"/>
    </source>
</evidence>
<evidence type="ECO:0000256" key="1">
    <source>
        <dbReference type="ARBA" id="ARBA00004123"/>
    </source>
</evidence>
<evidence type="ECO:0000256" key="10">
    <source>
        <dbReference type="ARBA" id="ARBA00022776"/>
    </source>
</evidence>
<keyword evidence="15" id="KW-0137">Centromere</keyword>
<sequence>MENPHTERQAVLLERMLKNLDKCHEAIFELNRCVDSVCNANAEIAVAADLAQRYRKNVAYNLEATGLVPSSDIEKRTSGDA</sequence>
<proteinExistence type="inferred from homology"/>
<keyword evidence="18" id="KW-1185">Reference proteome</keyword>
<evidence type="ECO:0000256" key="15">
    <source>
        <dbReference type="ARBA" id="ARBA00023328"/>
    </source>
</evidence>
<keyword evidence="10" id="KW-0498">Mitosis</keyword>
<dbReference type="GO" id="GO:0072686">
    <property type="term" value="C:mitotic spindle"/>
    <property type="evidence" value="ECO:0007669"/>
    <property type="project" value="InterPro"/>
</dbReference>
<keyword evidence="7" id="KW-0963">Cytoplasm</keyword>
<evidence type="ECO:0000256" key="16">
    <source>
        <dbReference type="ARBA" id="ARBA00030569"/>
    </source>
</evidence>
<gene>
    <name evidence="17" type="ORF">EXIGLDRAFT_777290</name>
</gene>
<dbReference type="AlphaFoldDB" id="A0A165D390"/>
<dbReference type="InParanoid" id="A0A165D390"/>
<organism evidence="17 18">
    <name type="scientific">Exidia glandulosa HHB12029</name>
    <dbReference type="NCBI Taxonomy" id="1314781"/>
    <lineage>
        <taxon>Eukaryota</taxon>
        <taxon>Fungi</taxon>
        <taxon>Dikarya</taxon>
        <taxon>Basidiomycota</taxon>
        <taxon>Agaricomycotina</taxon>
        <taxon>Agaricomycetes</taxon>
        <taxon>Auriculariales</taxon>
        <taxon>Exidiaceae</taxon>
        <taxon>Exidia</taxon>
    </lineage>
</organism>
<keyword evidence="8" id="KW-0132">Cell division</keyword>
<evidence type="ECO:0000313" key="17">
    <source>
        <dbReference type="EMBL" id="KZV83685.1"/>
    </source>
</evidence>
<dbReference type="FunCoup" id="A0A165D390">
    <property type="interactions" value="4"/>
</dbReference>